<accession>A0A2T4BC39</accession>
<name>A0A2T4BC39_9HYPO</name>
<dbReference type="OrthoDB" id="5429780at2759"/>
<gene>
    <name evidence="1" type="ORF">BBK36DRAFT_1198799</name>
</gene>
<organism evidence="1 2">
    <name type="scientific">Trichoderma citrinoviride</name>
    <dbReference type="NCBI Taxonomy" id="58853"/>
    <lineage>
        <taxon>Eukaryota</taxon>
        <taxon>Fungi</taxon>
        <taxon>Dikarya</taxon>
        <taxon>Ascomycota</taxon>
        <taxon>Pezizomycotina</taxon>
        <taxon>Sordariomycetes</taxon>
        <taxon>Hypocreomycetidae</taxon>
        <taxon>Hypocreales</taxon>
        <taxon>Hypocreaceae</taxon>
        <taxon>Trichoderma</taxon>
    </lineage>
</organism>
<dbReference type="RefSeq" id="XP_024750214.1">
    <property type="nucleotide sequence ID" value="XM_024897056.1"/>
</dbReference>
<dbReference type="GeneID" id="36605174"/>
<keyword evidence="2" id="KW-1185">Reference proteome</keyword>
<dbReference type="EMBL" id="KZ680212">
    <property type="protein sequence ID" value="PTB66894.1"/>
    <property type="molecule type" value="Genomic_DNA"/>
</dbReference>
<evidence type="ECO:0000313" key="1">
    <source>
        <dbReference type="EMBL" id="PTB66894.1"/>
    </source>
</evidence>
<proteinExistence type="predicted"/>
<reference evidence="2" key="1">
    <citation type="submission" date="2016-07" db="EMBL/GenBank/DDBJ databases">
        <title>Multiple horizontal gene transfer events from other fungi enriched the ability of initially mycotrophic Trichoderma (Ascomycota) to feed on dead plant biomass.</title>
        <authorList>
            <consortium name="DOE Joint Genome Institute"/>
            <person name="Atanasova L."/>
            <person name="Chenthamara K."/>
            <person name="Zhang J."/>
            <person name="Grujic M."/>
            <person name="Henrissat B."/>
            <person name="Kuo A."/>
            <person name="Aerts A."/>
            <person name="Salamov A."/>
            <person name="Lipzen A."/>
            <person name="Labutti K."/>
            <person name="Barry K."/>
            <person name="Miao Y."/>
            <person name="Rahimi M.J."/>
            <person name="Shen Q."/>
            <person name="Grigoriev I.V."/>
            <person name="Kubicek C.P."/>
            <person name="Druzhinina I.S."/>
        </authorList>
    </citation>
    <scope>NUCLEOTIDE SEQUENCE [LARGE SCALE GENOMIC DNA]</scope>
    <source>
        <strain evidence="2">TUCIM 6016</strain>
    </source>
</reference>
<protein>
    <submittedName>
        <fullName evidence="1">Uncharacterized protein</fullName>
    </submittedName>
</protein>
<sequence length="422" mass="48175">MSSTSVTSRPQVSPRPLPQDLISIATLRYLGFDEEAAWFIWCDRVCPLVRDEHSLDFNDDVNQAFICHIIEHVHEHGGNTCEDNDQTWHESMAACGIDVWTRRAIMDPIFKRIRLTQSCLYWVRDTIHHRFQALLDVRAAGAPSTPGYDRAVQSALEGSNVPQDSQPAETAMSKAVLDAAESSSGSSVALYKGIDRASLGHLFKNKLHSSRISSLATRGPTDVSPTSSAYYFYVDRDIAEQQACYIRRRSFLTPVVLVQVTIQESMLETGYLGPRRQEMYWPSEEWKELALRWKRGETPSPPILAEYMKAQLVIITAAAKANLFFCKNLKRPDRITEDMVMKNKQGKDAVQYCFRRYDGDHFLAKHAELKMLPFMEEEVEAWCIEARGEDGFPYVPCGVVRRRFGRGQIQLSSSLRWKNYYV</sequence>
<dbReference type="AlphaFoldDB" id="A0A2T4BC39"/>
<dbReference type="Proteomes" id="UP000241546">
    <property type="component" value="Unassembled WGS sequence"/>
</dbReference>
<evidence type="ECO:0000313" key="2">
    <source>
        <dbReference type="Proteomes" id="UP000241546"/>
    </source>
</evidence>